<dbReference type="RefSeq" id="WP_215117371.1">
    <property type="nucleotide sequence ID" value="NZ_CP075896.1"/>
</dbReference>
<feature type="domain" description="PPM-type phosphatase" evidence="3">
    <location>
        <begin position="29"/>
        <end position="154"/>
    </location>
</feature>
<evidence type="ECO:0000256" key="1">
    <source>
        <dbReference type="ARBA" id="ARBA00022801"/>
    </source>
</evidence>
<organism evidence="4 5">
    <name type="scientific">Streptomyces koelreuteriae</name>
    <dbReference type="NCBI Taxonomy" id="2838015"/>
    <lineage>
        <taxon>Bacteria</taxon>
        <taxon>Bacillati</taxon>
        <taxon>Actinomycetota</taxon>
        <taxon>Actinomycetes</taxon>
        <taxon>Kitasatosporales</taxon>
        <taxon>Streptomycetaceae</taxon>
        <taxon>Streptomyces</taxon>
    </lineage>
</organism>
<evidence type="ECO:0000256" key="2">
    <source>
        <dbReference type="SAM" id="MobiDB-lite"/>
    </source>
</evidence>
<dbReference type="SUPFAM" id="SSF81606">
    <property type="entry name" value="PP2C-like"/>
    <property type="match status" value="1"/>
</dbReference>
<dbReference type="Gene3D" id="3.60.40.10">
    <property type="entry name" value="PPM-type phosphatase domain"/>
    <property type="match status" value="1"/>
</dbReference>
<evidence type="ECO:0000313" key="4">
    <source>
        <dbReference type="EMBL" id="QWB21888.1"/>
    </source>
</evidence>
<dbReference type="EMBL" id="CP075896">
    <property type="protein sequence ID" value="QWB21888.1"/>
    <property type="molecule type" value="Genomic_DNA"/>
</dbReference>
<reference evidence="5" key="1">
    <citation type="submission" date="2021-05" db="EMBL/GenBank/DDBJ databases">
        <title>Direct Submission.</title>
        <authorList>
            <person name="Li K."/>
            <person name="Gao J."/>
        </authorList>
    </citation>
    <scope>NUCLEOTIDE SEQUENCE [LARGE SCALE GENOMIC DNA]</scope>
    <source>
        <strain evidence="5">MG62</strain>
    </source>
</reference>
<dbReference type="Proteomes" id="UP000679629">
    <property type="component" value="Chromosome"/>
</dbReference>
<name>A0ABX8FL97_9ACTN</name>
<evidence type="ECO:0000259" key="3">
    <source>
        <dbReference type="Pfam" id="PF07228"/>
    </source>
</evidence>
<sequence>MPRTRCCRCRPTPRPRPTTGWRASASTGWATCLLALVDPGQGTCTFAGAGHPPPVLLHPDAPAELVHVPTGPPLGTDLGGYEALTLPVRPGTVLLMYTDGLIEDRRRDIDSSLRRLTHLSLDLDGPLESVVDALLARLVHGTTEDDVTLLATRLRAP</sequence>
<gene>
    <name evidence="4" type="ORF">KJK29_04460</name>
</gene>
<accession>A0ABX8FL97</accession>
<dbReference type="Pfam" id="PF07228">
    <property type="entry name" value="SpoIIE"/>
    <property type="match status" value="1"/>
</dbReference>
<dbReference type="InterPro" id="IPR052016">
    <property type="entry name" value="Bact_Sigma-Reg"/>
</dbReference>
<feature type="compositionally biased region" description="Basic residues" evidence="2">
    <location>
        <begin position="1"/>
        <end position="13"/>
    </location>
</feature>
<evidence type="ECO:0000313" key="5">
    <source>
        <dbReference type="Proteomes" id="UP000679629"/>
    </source>
</evidence>
<dbReference type="InterPro" id="IPR001932">
    <property type="entry name" value="PPM-type_phosphatase-like_dom"/>
</dbReference>
<keyword evidence="1" id="KW-0378">Hydrolase</keyword>
<dbReference type="InterPro" id="IPR036457">
    <property type="entry name" value="PPM-type-like_dom_sf"/>
</dbReference>
<protein>
    <submittedName>
        <fullName evidence="4">SpoIIE family protein phosphatase</fullName>
    </submittedName>
</protein>
<keyword evidence="5" id="KW-1185">Reference proteome</keyword>
<feature type="region of interest" description="Disordered" evidence="2">
    <location>
        <begin position="1"/>
        <end position="22"/>
    </location>
</feature>
<dbReference type="PANTHER" id="PTHR43156">
    <property type="entry name" value="STAGE II SPORULATION PROTEIN E-RELATED"/>
    <property type="match status" value="1"/>
</dbReference>
<dbReference type="PANTHER" id="PTHR43156:SF2">
    <property type="entry name" value="STAGE II SPORULATION PROTEIN E"/>
    <property type="match status" value="1"/>
</dbReference>
<proteinExistence type="predicted"/>